<reference evidence="1" key="1">
    <citation type="submission" date="2018-05" db="EMBL/GenBank/DDBJ databases">
        <authorList>
            <person name="Lanie J.A."/>
            <person name="Ng W.-L."/>
            <person name="Kazmierczak K.M."/>
            <person name="Andrzejewski T.M."/>
            <person name="Davidsen T.M."/>
            <person name="Wayne K.J."/>
            <person name="Tettelin H."/>
            <person name="Glass J.I."/>
            <person name="Rusch D."/>
            <person name="Podicherti R."/>
            <person name="Tsui H.-C.T."/>
            <person name="Winkler M.E."/>
        </authorList>
    </citation>
    <scope>NUCLEOTIDE SEQUENCE</scope>
</reference>
<gene>
    <name evidence="1" type="ORF">METZ01_LOCUS262643</name>
</gene>
<proteinExistence type="predicted"/>
<evidence type="ECO:0000313" key="1">
    <source>
        <dbReference type="EMBL" id="SVC09789.1"/>
    </source>
</evidence>
<sequence>MVLILTLVLFNKSAFSCDAIKNVQLGEDFSKSSEILEFIDAHLPEDYDDGVTAVYESNTADYCPDMGLDNTILKVFIFESKIAGIRLETWDLEAQENEIYKFVKHYYGNIGEAAKEKNWTGYKDISSGGNKLFYTKMIDNNGIVDGVIETFDITTEELMNYTVSEDLVEVGE</sequence>
<protein>
    <submittedName>
        <fullName evidence="1">Uncharacterized protein</fullName>
    </submittedName>
</protein>
<accession>A0A382JDQ3</accession>
<dbReference type="AlphaFoldDB" id="A0A382JDQ3"/>
<name>A0A382JDQ3_9ZZZZ</name>
<organism evidence="1">
    <name type="scientific">marine metagenome</name>
    <dbReference type="NCBI Taxonomy" id="408172"/>
    <lineage>
        <taxon>unclassified sequences</taxon>
        <taxon>metagenomes</taxon>
        <taxon>ecological metagenomes</taxon>
    </lineage>
</organism>
<dbReference type="EMBL" id="UINC01073421">
    <property type="protein sequence ID" value="SVC09789.1"/>
    <property type="molecule type" value="Genomic_DNA"/>
</dbReference>